<dbReference type="SFLD" id="SFLDS00003">
    <property type="entry name" value="Haloacid_Dehalogenase"/>
    <property type="match status" value="1"/>
</dbReference>
<accession>A0A7X2TD67</accession>
<keyword evidence="5" id="KW-1185">Reference proteome</keyword>
<dbReference type="NCBIfam" id="TIGR01549">
    <property type="entry name" value="HAD-SF-IA-v1"/>
    <property type="match status" value="1"/>
</dbReference>
<dbReference type="PANTHER" id="PTHR46470">
    <property type="entry name" value="N-ACYLNEURAMINATE-9-PHOSPHATASE"/>
    <property type="match status" value="1"/>
</dbReference>
<proteinExistence type="predicted"/>
<dbReference type="InterPro" id="IPR051400">
    <property type="entry name" value="HAD-like_hydrolase"/>
</dbReference>
<reference evidence="4 5" key="1">
    <citation type="submission" date="2019-08" db="EMBL/GenBank/DDBJ databases">
        <title>In-depth cultivation of the pig gut microbiome towards novel bacterial diversity and tailored functional studies.</title>
        <authorList>
            <person name="Wylensek D."/>
            <person name="Hitch T.C.A."/>
            <person name="Clavel T."/>
        </authorList>
    </citation>
    <scope>NUCLEOTIDE SEQUENCE [LARGE SCALE GENOMIC DNA]</scope>
    <source>
        <strain evidence="4 5">WCA-389-WT-23D1</strain>
    </source>
</reference>
<gene>
    <name evidence="4" type="ORF">FYJ39_11730</name>
</gene>
<evidence type="ECO:0000313" key="5">
    <source>
        <dbReference type="Proteomes" id="UP000429958"/>
    </source>
</evidence>
<dbReference type="RefSeq" id="WP_154472660.1">
    <property type="nucleotide sequence ID" value="NZ_DBEWUL010000070.1"/>
</dbReference>
<dbReference type="InterPro" id="IPR023214">
    <property type="entry name" value="HAD_sf"/>
</dbReference>
<dbReference type="AlphaFoldDB" id="A0A7X2TD67"/>
<dbReference type="Proteomes" id="UP000429958">
    <property type="component" value="Unassembled WGS sequence"/>
</dbReference>
<keyword evidence="2 4" id="KW-0378">Hydrolase</keyword>
<name>A0A7X2TD67_9CLOT</name>
<evidence type="ECO:0000256" key="1">
    <source>
        <dbReference type="ARBA" id="ARBA00001946"/>
    </source>
</evidence>
<dbReference type="SFLD" id="SFLDG01129">
    <property type="entry name" value="C1.5:_HAD__Beta-PGM__Phosphata"/>
    <property type="match status" value="1"/>
</dbReference>
<comment type="caution">
    <text evidence="4">The sequence shown here is derived from an EMBL/GenBank/DDBJ whole genome shotgun (WGS) entry which is preliminary data.</text>
</comment>
<dbReference type="SUPFAM" id="SSF56784">
    <property type="entry name" value="HAD-like"/>
    <property type="match status" value="1"/>
</dbReference>
<dbReference type="InterPro" id="IPR006439">
    <property type="entry name" value="HAD-SF_hydro_IA"/>
</dbReference>
<dbReference type="EMBL" id="VUMD01000009">
    <property type="protein sequence ID" value="MSS37225.1"/>
    <property type="molecule type" value="Genomic_DNA"/>
</dbReference>
<keyword evidence="3" id="KW-0460">Magnesium</keyword>
<dbReference type="GO" id="GO:0016787">
    <property type="term" value="F:hydrolase activity"/>
    <property type="evidence" value="ECO:0007669"/>
    <property type="project" value="UniProtKB-KW"/>
</dbReference>
<organism evidence="4 5">
    <name type="scientific">Clostridium porci</name>
    <dbReference type="NCBI Taxonomy" id="2605778"/>
    <lineage>
        <taxon>Bacteria</taxon>
        <taxon>Bacillati</taxon>
        <taxon>Bacillota</taxon>
        <taxon>Clostridia</taxon>
        <taxon>Eubacteriales</taxon>
        <taxon>Clostridiaceae</taxon>
        <taxon>Clostridium</taxon>
    </lineage>
</organism>
<protein>
    <submittedName>
        <fullName evidence="4">HAD family hydrolase</fullName>
    </submittedName>
</protein>
<evidence type="ECO:0000256" key="3">
    <source>
        <dbReference type="ARBA" id="ARBA00022842"/>
    </source>
</evidence>
<evidence type="ECO:0000313" key="4">
    <source>
        <dbReference type="EMBL" id="MSS37225.1"/>
    </source>
</evidence>
<comment type="cofactor">
    <cofactor evidence="1">
        <name>Mg(2+)</name>
        <dbReference type="ChEBI" id="CHEBI:18420"/>
    </cofactor>
</comment>
<dbReference type="Gene3D" id="3.40.50.1000">
    <property type="entry name" value="HAD superfamily/HAD-like"/>
    <property type="match status" value="1"/>
</dbReference>
<dbReference type="InterPro" id="IPR036412">
    <property type="entry name" value="HAD-like_sf"/>
</dbReference>
<dbReference type="Gene3D" id="1.10.150.520">
    <property type="match status" value="1"/>
</dbReference>
<dbReference type="Pfam" id="PF00702">
    <property type="entry name" value="Hydrolase"/>
    <property type="match status" value="1"/>
</dbReference>
<evidence type="ECO:0000256" key="2">
    <source>
        <dbReference type="ARBA" id="ARBA00022801"/>
    </source>
</evidence>
<dbReference type="GO" id="GO:0044281">
    <property type="term" value="P:small molecule metabolic process"/>
    <property type="evidence" value="ECO:0007669"/>
    <property type="project" value="UniProtKB-ARBA"/>
</dbReference>
<sequence length="234" mass="26406">MIKAVIFDIDGTMYDYEFYNKTATEALWDYCRECLGLSRMGFQEALRKAGRMVEERVGRDCAACHNRLLRYQCMLELLGKPLFPHALAMYHTYWDTMLDKMTAYPGLLEFMEFLKGRDIVVGAGSNMTAYIQYKKLEKLGVTPYIDWILTSEEAPEQKPSEKFFRLCTEKCGCCADECLFIGDSLQADVGGALTSGMKAMLAAFGRGEEKPADGTYYVVGSFGECMAPGFLDRL</sequence>